<evidence type="ECO:0000259" key="3">
    <source>
        <dbReference type="Pfam" id="PF13511"/>
    </source>
</evidence>
<feature type="compositionally biased region" description="Low complexity" evidence="1">
    <location>
        <begin position="57"/>
        <end position="83"/>
    </location>
</feature>
<keyword evidence="2" id="KW-0732">Signal</keyword>
<dbReference type="InterPro" id="IPR025392">
    <property type="entry name" value="DUF4124"/>
</dbReference>
<keyword evidence="5" id="KW-1185">Reference proteome</keyword>
<protein>
    <submittedName>
        <fullName evidence="4">DUF4124 domain-containing protein</fullName>
    </submittedName>
</protein>
<reference evidence="4 5" key="1">
    <citation type="submission" date="2020-04" db="EMBL/GenBank/DDBJ databases">
        <title>Genome sequencing of novel species.</title>
        <authorList>
            <person name="Heo J."/>
            <person name="Kim S.-J."/>
            <person name="Kim J.-S."/>
            <person name="Hong S.-B."/>
            <person name="Kwon S.-W."/>
        </authorList>
    </citation>
    <scope>NUCLEOTIDE SEQUENCE [LARGE SCALE GENOMIC DNA]</scope>
    <source>
        <strain evidence="4 5">GN2-R2</strain>
    </source>
</reference>
<feature type="region of interest" description="Disordered" evidence="1">
    <location>
        <begin position="45"/>
        <end position="90"/>
    </location>
</feature>
<accession>A0A7Z2ZTB4</accession>
<feature type="signal peptide" evidence="2">
    <location>
        <begin position="1"/>
        <end position="23"/>
    </location>
</feature>
<evidence type="ECO:0000256" key="2">
    <source>
        <dbReference type="SAM" id="SignalP"/>
    </source>
</evidence>
<organism evidence="4 5">
    <name type="scientific">Massilia forsythiae</name>
    <dbReference type="NCBI Taxonomy" id="2728020"/>
    <lineage>
        <taxon>Bacteria</taxon>
        <taxon>Pseudomonadati</taxon>
        <taxon>Pseudomonadota</taxon>
        <taxon>Betaproteobacteria</taxon>
        <taxon>Burkholderiales</taxon>
        <taxon>Oxalobacteraceae</taxon>
        <taxon>Telluria group</taxon>
        <taxon>Massilia</taxon>
    </lineage>
</organism>
<dbReference type="Proteomes" id="UP000502415">
    <property type="component" value="Chromosome"/>
</dbReference>
<evidence type="ECO:0000313" key="5">
    <source>
        <dbReference type="Proteomes" id="UP000502415"/>
    </source>
</evidence>
<evidence type="ECO:0000313" key="4">
    <source>
        <dbReference type="EMBL" id="QJE01408.1"/>
    </source>
</evidence>
<gene>
    <name evidence="4" type="ORF">HH212_16325</name>
</gene>
<dbReference type="Pfam" id="PF13511">
    <property type="entry name" value="DUF4124"/>
    <property type="match status" value="1"/>
</dbReference>
<evidence type="ECO:0000256" key="1">
    <source>
        <dbReference type="SAM" id="MobiDB-lite"/>
    </source>
</evidence>
<dbReference type="RefSeq" id="WP_170203435.1">
    <property type="nucleotide sequence ID" value="NZ_CP051685.1"/>
</dbReference>
<dbReference type="KEGG" id="mfy:HH212_16325"/>
<sequence length="144" mass="14773">MKRPTSLLAMIAAVVFTGPAAVAGTDIVKCVAADGHVTLTDQPCPAGDAAVTLSRDTQASAGAQTQEQQTAQQTGQPGAPPDTARAQPPAQRYVLPAAELRHAAWQRPAAAQPAPLAGDIATLKAARRTLMLQESTRTSLAGLN</sequence>
<name>A0A7Z2ZTB4_9BURK</name>
<dbReference type="EMBL" id="CP051685">
    <property type="protein sequence ID" value="QJE01408.1"/>
    <property type="molecule type" value="Genomic_DNA"/>
</dbReference>
<feature type="chain" id="PRO_5031232682" evidence="2">
    <location>
        <begin position="24"/>
        <end position="144"/>
    </location>
</feature>
<proteinExistence type="predicted"/>
<feature type="domain" description="DUF4124" evidence="3">
    <location>
        <begin position="19"/>
        <end position="68"/>
    </location>
</feature>
<dbReference type="AlphaFoldDB" id="A0A7Z2ZTB4"/>